<feature type="compositionally biased region" description="Acidic residues" evidence="1">
    <location>
        <begin position="23"/>
        <end position="34"/>
    </location>
</feature>
<accession>A0A699IVB9</accession>
<sequence length="427" mass="48818">MGMMVAAVFLIRAKEVPEWVPEFVDDSDDDDESDNGFKVGDAKVQDGGSCGDDSNEVEVPKTVFDESLEQKENHSKDPFGIYLLFNKNKDKFENMKPSDHSLKYPPGFTPNGDNNEFCMHEENVQSVNEANSLKCNMEENQNGHERNSTNKGSKEEISGSVCSGQGVVYQNKVNFLAIQETKLENMDLWCVKACWGNYAFDFVYSDSVGNSGGILCIWDPNSFRKNNVTVLDYFCMVRGVWLKTGVDILMVVVYAPQELRDKRILWDYLEHVINQWDGEVVIMDDFNEVIFKSERFGSVFNVQGANVFNAFIVNASLEEVPLGGSSFTWCHKSAIKMSKLDRFLIFKNLMISCPNISAISLDRYLSDHRPILLRESQHDYGPMPFRFFNHWLELDGFIKFITDMWNLAPIDESNAMRNVMIKLKFLK</sequence>
<dbReference type="EMBL" id="BKCJ010337735">
    <property type="protein sequence ID" value="GEZ88890.1"/>
    <property type="molecule type" value="Genomic_DNA"/>
</dbReference>
<feature type="region of interest" description="Disordered" evidence="1">
    <location>
        <begin position="23"/>
        <end position="57"/>
    </location>
</feature>
<keyword evidence="2" id="KW-0695">RNA-directed DNA polymerase</keyword>
<keyword evidence="2" id="KW-0548">Nucleotidyltransferase</keyword>
<organism evidence="2">
    <name type="scientific">Tanacetum cinerariifolium</name>
    <name type="common">Dalmatian daisy</name>
    <name type="synonym">Chrysanthemum cinerariifolium</name>
    <dbReference type="NCBI Taxonomy" id="118510"/>
    <lineage>
        <taxon>Eukaryota</taxon>
        <taxon>Viridiplantae</taxon>
        <taxon>Streptophyta</taxon>
        <taxon>Embryophyta</taxon>
        <taxon>Tracheophyta</taxon>
        <taxon>Spermatophyta</taxon>
        <taxon>Magnoliopsida</taxon>
        <taxon>eudicotyledons</taxon>
        <taxon>Gunneridae</taxon>
        <taxon>Pentapetalae</taxon>
        <taxon>asterids</taxon>
        <taxon>campanulids</taxon>
        <taxon>Asterales</taxon>
        <taxon>Asteraceae</taxon>
        <taxon>Asteroideae</taxon>
        <taxon>Anthemideae</taxon>
        <taxon>Anthemidinae</taxon>
        <taxon>Tanacetum</taxon>
    </lineage>
</organism>
<name>A0A699IVB9_TANCI</name>
<dbReference type="InterPro" id="IPR036691">
    <property type="entry name" value="Endo/exonu/phosph_ase_sf"/>
</dbReference>
<feature type="non-terminal residue" evidence="2">
    <location>
        <position position="427"/>
    </location>
</feature>
<dbReference type="AlphaFoldDB" id="A0A699IVB9"/>
<protein>
    <submittedName>
        <fullName evidence="2">RNA-directed DNA polymerase, eukaryota</fullName>
    </submittedName>
</protein>
<reference evidence="2" key="1">
    <citation type="journal article" date="2019" name="Sci. Rep.">
        <title>Draft genome of Tanacetum cinerariifolium, the natural source of mosquito coil.</title>
        <authorList>
            <person name="Yamashiro T."/>
            <person name="Shiraishi A."/>
            <person name="Satake H."/>
            <person name="Nakayama K."/>
        </authorList>
    </citation>
    <scope>NUCLEOTIDE SEQUENCE</scope>
</reference>
<keyword evidence="2" id="KW-0808">Transferase</keyword>
<evidence type="ECO:0000256" key="1">
    <source>
        <dbReference type="SAM" id="MobiDB-lite"/>
    </source>
</evidence>
<dbReference type="Gene3D" id="3.60.10.10">
    <property type="entry name" value="Endonuclease/exonuclease/phosphatase"/>
    <property type="match status" value="1"/>
</dbReference>
<dbReference type="PANTHER" id="PTHR33710:SF64">
    <property type="entry name" value="ENDONUCLEASE_EXONUCLEASE_PHOSPHATASE DOMAIN-CONTAINING PROTEIN"/>
    <property type="match status" value="1"/>
</dbReference>
<dbReference type="PANTHER" id="PTHR33710">
    <property type="entry name" value="BNAC02G09200D PROTEIN"/>
    <property type="match status" value="1"/>
</dbReference>
<dbReference type="SUPFAM" id="SSF56219">
    <property type="entry name" value="DNase I-like"/>
    <property type="match status" value="1"/>
</dbReference>
<evidence type="ECO:0000313" key="2">
    <source>
        <dbReference type="EMBL" id="GEZ88890.1"/>
    </source>
</evidence>
<comment type="caution">
    <text evidence="2">The sequence shown here is derived from an EMBL/GenBank/DDBJ whole genome shotgun (WGS) entry which is preliminary data.</text>
</comment>
<dbReference type="GO" id="GO:0003964">
    <property type="term" value="F:RNA-directed DNA polymerase activity"/>
    <property type="evidence" value="ECO:0007669"/>
    <property type="project" value="UniProtKB-KW"/>
</dbReference>
<proteinExistence type="predicted"/>
<gene>
    <name evidence="2" type="ORF">Tci_560863</name>
</gene>